<evidence type="ECO:0000256" key="6">
    <source>
        <dbReference type="SAM" id="MobiDB-lite"/>
    </source>
</evidence>
<comment type="similarity">
    <text evidence="2">Belongs to the transposase IS30 family.</text>
</comment>
<dbReference type="InterPro" id="IPR036397">
    <property type="entry name" value="RNaseH_sf"/>
</dbReference>
<keyword evidence="3" id="KW-0815">Transposition</keyword>
<sequence length="390" mass="44045">MARRGRKRRLDVETLYWEMILAGVETVEACRILGIGRKTGYRWRAEHGGVPPVRLAEAARDNRFLSLLERQRIGTLRREGLGVRAIADELGRSPSTISRELRRNTRPHDVAYDGDLAHSRARERARRPRPGRLLGDAELRAVVQAKLELEWSPEQIAGWLRQAHADRPHWHICHETIYQALYHGGKGGLSRQLTKRLRTGRPLRKRRRRPTERSPRFISPGRLIDHRPAIVELRQRIGDWEGDLIIGRRNASAIATLVDRTSRYVKLVAMPTQRTAIAVGDALVTAVGTLPQAARSTLTWDQGSEMAAHDQVAALLTSGVFFAHPGKPWQRGTNENTNGLLRQYFPKGSDLSVHTGDDLRAVEDRLNHRPRKILGWGTPEEVFNAAMASS</sequence>
<accession>A0ABS0GT17</accession>
<dbReference type="NCBIfam" id="NF033563">
    <property type="entry name" value="transpos_IS30"/>
    <property type="match status" value="1"/>
</dbReference>
<protein>
    <submittedName>
        <fullName evidence="8">IS30 family transposase</fullName>
    </submittedName>
</protein>
<dbReference type="PROSITE" id="PS01043">
    <property type="entry name" value="TRANSPOSASE_IS30"/>
    <property type="match status" value="1"/>
</dbReference>
<dbReference type="Gene3D" id="1.10.10.60">
    <property type="entry name" value="Homeodomain-like"/>
    <property type="match status" value="1"/>
</dbReference>
<evidence type="ECO:0000256" key="2">
    <source>
        <dbReference type="ARBA" id="ARBA00006363"/>
    </source>
</evidence>
<dbReference type="InterPro" id="IPR012337">
    <property type="entry name" value="RNaseH-like_sf"/>
</dbReference>
<evidence type="ECO:0000256" key="5">
    <source>
        <dbReference type="ARBA" id="ARBA00023172"/>
    </source>
</evidence>
<dbReference type="InterPro" id="IPR053392">
    <property type="entry name" value="Transposase_IS30-like"/>
</dbReference>
<dbReference type="PANTHER" id="PTHR10948:SF23">
    <property type="entry name" value="TRANSPOSASE INSI FOR INSERTION SEQUENCE ELEMENT IS30A-RELATED"/>
    <property type="match status" value="1"/>
</dbReference>
<proteinExistence type="inferred from homology"/>
<comment type="function">
    <text evidence="1">Required for the transposition of the insertion element.</text>
</comment>
<evidence type="ECO:0000313" key="9">
    <source>
        <dbReference type="Proteomes" id="UP000638560"/>
    </source>
</evidence>
<dbReference type="SUPFAM" id="SSF53098">
    <property type="entry name" value="Ribonuclease H-like"/>
    <property type="match status" value="1"/>
</dbReference>
<dbReference type="InterPro" id="IPR001598">
    <property type="entry name" value="Transposase_IS30_CS"/>
</dbReference>
<organism evidence="8 9">
    <name type="scientific">Plantactinospora alkalitolerans</name>
    <dbReference type="NCBI Taxonomy" id="2789879"/>
    <lineage>
        <taxon>Bacteria</taxon>
        <taxon>Bacillati</taxon>
        <taxon>Actinomycetota</taxon>
        <taxon>Actinomycetes</taxon>
        <taxon>Micromonosporales</taxon>
        <taxon>Micromonosporaceae</taxon>
        <taxon>Plantactinospora</taxon>
    </lineage>
</organism>
<dbReference type="Proteomes" id="UP000638560">
    <property type="component" value="Unassembled WGS sequence"/>
</dbReference>
<comment type="caution">
    <text evidence="8">The sequence shown here is derived from an EMBL/GenBank/DDBJ whole genome shotgun (WGS) entry which is preliminary data.</text>
</comment>
<dbReference type="PROSITE" id="PS50994">
    <property type="entry name" value="INTEGRASE"/>
    <property type="match status" value="1"/>
</dbReference>
<reference evidence="8 9" key="1">
    <citation type="submission" date="2020-11" db="EMBL/GenBank/DDBJ databases">
        <title>A novel isolate from a Black sea contaminated sediment with potential to produce alkanes: Plantactinospora alkalitolerans sp. nov.</title>
        <authorList>
            <person name="Carro L."/>
            <person name="Veyisoglu A."/>
            <person name="Guven K."/>
            <person name="Schumann P."/>
            <person name="Klenk H.-P."/>
            <person name="Sahin N."/>
        </authorList>
    </citation>
    <scope>NUCLEOTIDE SEQUENCE [LARGE SCALE GENOMIC DNA]</scope>
    <source>
        <strain evidence="8 9">S1510</strain>
    </source>
</reference>
<evidence type="ECO:0000256" key="3">
    <source>
        <dbReference type="ARBA" id="ARBA00022578"/>
    </source>
</evidence>
<gene>
    <name evidence="8" type="ORF">I0C86_09145</name>
</gene>
<evidence type="ECO:0000259" key="7">
    <source>
        <dbReference type="PROSITE" id="PS50994"/>
    </source>
</evidence>
<dbReference type="PANTHER" id="PTHR10948">
    <property type="entry name" value="TRANSPOSASE"/>
    <property type="match status" value="1"/>
</dbReference>
<keyword evidence="9" id="KW-1185">Reference proteome</keyword>
<feature type="compositionally biased region" description="Basic residues" evidence="6">
    <location>
        <begin position="193"/>
        <end position="210"/>
    </location>
</feature>
<dbReference type="Pfam" id="PF00665">
    <property type="entry name" value="rve"/>
    <property type="match status" value="1"/>
</dbReference>
<dbReference type="InterPro" id="IPR001584">
    <property type="entry name" value="Integrase_cat-core"/>
</dbReference>
<dbReference type="Gene3D" id="3.30.420.10">
    <property type="entry name" value="Ribonuclease H-like superfamily/Ribonuclease H"/>
    <property type="match status" value="1"/>
</dbReference>
<dbReference type="InterPro" id="IPR051917">
    <property type="entry name" value="Transposase-Integrase"/>
</dbReference>
<dbReference type="EMBL" id="JADPUN010000106">
    <property type="protein sequence ID" value="MBF9129143.1"/>
    <property type="molecule type" value="Genomic_DNA"/>
</dbReference>
<feature type="domain" description="Integrase catalytic" evidence="7">
    <location>
        <begin position="224"/>
        <end position="387"/>
    </location>
</feature>
<keyword evidence="5" id="KW-0233">DNA recombination</keyword>
<name>A0ABS0GT17_9ACTN</name>
<feature type="region of interest" description="Disordered" evidence="6">
    <location>
        <begin position="191"/>
        <end position="219"/>
    </location>
</feature>
<evidence type="ECO:0000256" key="4">
    <source>
        <dbReference type="ARBA" id="ARBA00023125"/>
    </source>
</evidence>
<evidence type="ECO:0000313" key="8">
    <source>
        <dbReference type="EMBL" id="MBF9129143.1"/>
    </source>
</evidence>
<keyword evidence="4" id="KW-0238">DNA-binding</keyword>
<dbReference type="InterPro" id="IPR025246">
    <property type="entry name" value="IS30-like_HTH"/>
</dbReference>
<dbReference type="Pfam" id="PF13936">
    <property type="entry name" value="HTH_38"/>
    <property type="match status" value="1"/>
</dbReference>
<evidence type="ECO:0000256" key="1">
    <source>
        <dbReference type="ARBA" id="ARBA00002190"/>
    </source>
</evidence>